<comment type="similarity">
    <text evidence="17">Belongs to the NnrD/CARKD family.</text>
</comment>
<dbReference type="Pfam" id="PF03853">
    <property type="entry name" value="YjeF_N"/>
    <property type="match status" value="1"/>
</dbReference>
<comment type="catalytic activity">
    <reaction evidence="15 17 19">
        <text>(6S)-NADHX + ADP = AMP + phosphate + NADH + H(+)</text>
        <dbReference type="Rhea" id="RHEA:32223"/>
        <dbReference type="ChEBI" id="CHEBI:15378"/>
        <dbReference type="ChEBI" id="CHEBI:43474"/>
        <dbReference type="ChEBI" id="CHEBI:57945"/>
        <dbReference type="ChEBI" id="CHEBI:64074"/>
        <dbReference type="ChEBI" id="CHEBI:456215"/>
        <dbReference type="ChEBI" id="CHEBI:456216"/>
        <dbReference type="EC" id="4.2.1.136"/>
    </reaction>
</comment>
<evidence type="ECO:0000256" key="10">
    <source>
        <dbReference type="ARBA" id="ARBA00023027"/>
    </source>
</evidence>
<comment type="function">
    <text evidence="17">Catalyzes the dehydration of the S-form of NAD(P)HX at the expense of ADP, which is converted to AMP. Together with NAD(P)HX epimerase, which catalyzes the epimerization of the S- and R-forms, the enzyme allows the repair of both epimers of NAD(P)HX, a damaged form of NAD(P)H that is a result of enzymatic or heat-dependent hydration.</text>
</comment>
<dbReference type="PANTHER" id="PTHR12592:SF0">
    <property type="entry name" value="ATP-DEPENDENT (S)-NAD(P)H-HYDRATE DEHYDRATASE"/>
    <property type="match status" value="1"/>
</dbReference>
<comment type="similarity">
    <text evidence="18">Belongs to the NnrE/AIBP family.</text>
</comment>
<evidence type="ECO:0000256" key="9">
    <source>
        <dbReference type="ARBA" id="ARBA00022958"/>
    </source>
</evidence>
<dbReference type="EC" id="4.2.1.136" evidence="19"/>
<comment type="function">
    <text evidence="18">Catalyzes the epimerization of the S- and R-forms of NAD(P)HX, a damaged form of NAD(P)H that is a result of enzymatic or heat-dependent hydration. This is a prerequisite for the S-specific NAD(P)H-hydrate dehydratase to allow the repair of both epimers of NAD(P)HX.</text>
</comment>
<evidence type="ECO:0000256" key="4">
    <source>
        <dbReference type="ARBA" id="ARBA00009524"/>
    </source>
</evidence>
<protein>
    <recommendedName>
        <fullName evidence="19">Bifunctional NAD(P)H-hydrate repair enzyme</fullName>
    </recommendedName>
    <alternativeName>
        <fullName evidence="19">Nicotinamide nucleotide repair protein</fullName>
    </alternativeName>
    <domain>
        <recommendedName>
            <fullName evidence="19">ADP-dependent (S)-NAD(P)H-hydrate dehydratase</fullName>
            <ecNumber evidence="19">4.2.1.136</ecNumber>
        </recommendedName>
        <alternativeName>
            <fullName evidence="19">ADP-dependent NAD(P)HX dehydratase</fullName>
        </alternativeName>
    </domain>
    <domain>
        <recommendedName>
            <fullName evidence="19">NAD(P)H-hydrate epimerase</fullName>
            <ecNumber evidence="19">5.1.99.6</ecNumber>
        </recommendedName>
    </domain>
</protein>
<dbReference type="GO" id="GO:0005524">
    <property type="term" value="F:ATP binding"/>
    <property type="evidence" value="ECO:0007669"/>
    <property type="project" value="UniProtKB-UniRule"/>
</dbReference>
<keyword evidence="5 18" id="KW-0479">Metal-binding</keyword>
<comment type="catalytic activity">
    <reaction evidence="1 18 19">
        <text>(6R)-NADHX = (6S)-NADHX</text>
        <dbReference type="Rhea" id="RHEA:32215"/>
        <dbReference type="ChEBI" id="CHEBI:64074"/>
        <dbReference type="ChEBI" id="CHEBI:64075"/>
        <dbReference type="EC" id="5.1.99.6"/>
    </reaction>
</comment>
<dbReference type="GO" id="GO:0046872">
    <property type="term" value="F:metal ion binding"/>
    <property type="evidence" value="ECO:0007669"/>
    <property type="project" value="UniProtKB-UniRule"/>
</dbReference>
<feature type="binding site" evidence="17">
    <location>
        <position position="273"/>
    </location>
    <ligand>
        <name>(6S)-NADPHX</name>
        <dbReference type="ChEBI" id="CHEBI:64076"/>
    </ligand>
</feature>
<keyword evidence="22" id="KW-0418">Kinase</keyword>
<dbReference type="InterPro" id="IPR030677">
    <property type="entry name" value="Nnr"/>
</dbReference>
<evidence type="ECO:0000256" key="8">
    <source>
        <dbReference type="ARBA" id="ARBA00022857"/>
    </source>
</evidence>
<evidence type="ECO:0000256" key="17">
    <source>
        <dbReference type="HAMAP-Rule" id="MF_01965"/>
    </source>
</evidence>
<feature type="binding site" evidence="17">
    <location>
        <position position="446"/>
    </location>
    <ligand>
        <name>AMP</name>
        <dbReference type="ChEBI" id="CHEBI:456215"/>
    </ligand>
</feature>
<dbReference type="SUPFAM" id="SSF53613">
    <property type="entry name" value="Ribokinase-like"/>
    <property type="match status" value="1"/>
</dbReference>
<keyword evidence="22" id="KW-0808">Transferase</keyword>
<dbReference type="GO" id="GO:0110051">
    <property type="term" value="P:metabolite repair"/>
    <property type="evidence" value="ECO:0007669"/>
    <property type="project" value="TreeGrafter"/>
</dbReference>
<dbReference type="HAMAP" id="MF_01965">
    <property type="entry name" value="NADHX_dehydratase"/>
    <property type="match status" value="1"/>
</dbReference>
<keyword evidence="8 17" id="KW-0521">NADP</keyword>
<dbReference type="PROSITE" id="PS51383">
    <property type="entry name" value="YJEF_C_3"/>
    <property type="match status" value="1"/>
</dbReference>
<feature type="binding site" evidence="18">
    <location>
        <position position="133"/>
    </location>
    <ligand>
        <name>K(+)</name>
        <dbReference type="ChEBI" id="CHEBI:29103"/>
    </ligand>
</feature>
<dbReference type="InterPro" id="IPR000631">
    <property type="entry name" value="CARKD"/>
</dbReference>
<evidence type="ECO:0000256" key="16">
    <source>
        <dbReference type="ARBA" id="ARBA00049209"/>
    </source>
</evidence>
<dbReference type="GO" id="GO:0052856">
    <property type="term" value="F:NAD(P)HX epimerase activity"/>
    <property type="evidence" value="ECO:0007669"/>
    <property type="project" value="UniProtKB-UniRule"/>
</dbReference>
<evidence type="ECO:0000256" key="6">
    <source>
        <dbReference type="ARBA" id="ARBA00022741"/>
    </source>
</evidence>
<dbReference type="InterPro" id="IPR029056">
    <property type="entry name" value="Ribokinase-like"/>
</dbReference>
<comment type="subunit">
    <text evidence="17">Homotetramer.</text>
</comment>
<feature type="binding site" evidence="17">
    <location>
        <position position="380"/>
    </location>
    <ligand>
        <name>(6S)-NADPHX</name>
        <dbReference type="ChEBI" id="CHEBI:64076"/>
    </ligand>
</feature>
<keyword evidence="7 17" id="KW-0067">ATP-binding</keyword>
<evidence type="ECO:0000256" key="2">
    <source>
        <dbReference type="ARBA" id="ARBA00000909"/>
    </source>
</evidence>
<dbReference type="InterPro" id="IPR004443">
    <property type="entry name" value="YjeF_N_dom"/>
</dbReference>
<name>A0A318JDY9_9BURK</name>
<feature type="binding site" evidence="17">
    <location>
        <position position="327"/>
    </location>
    <ligand>
        <name>(6S)-NADPHX</name>
        <dbReference type="ChEBI" id="CHEBI:64076"/>
    </ligand>
</feature>
<comment type="caution">
    <text evidence="22">The sequence shown here is derived from an EMBL/GenBank/DDBJ whole genome shotgun (WGS) entry which is preliminary data.</text>
</comment>
<dbReference type="InterPro" id="IPR036652">
    <property type="entry name" value="YjeF_N_dom_sf"/>
</dbReference>
<feature type="binding site" evidence="18">
    <location>
        <position position="173"/>
    </location>
    <ligand>
        <name>K(+)</name>
        <dbReference type="ChEBI" id="CHEBI:29103"/>
    </ligand>
</feature>
<evidence type="ECO:0000256" key="12">
    <source>
        <dbReference type="ARBA" id="ARBA00023239"/>
    </source>
</evidence>
<comment type="caution">
    <text evidence="18">Lacks conserved residue(s) required for the propagation of feature annotation.</text>
</comment>
<dbReference type="AlphaFoldDB" id="A0A318JDY9"/>
<sequence>MLHQAFTHEARLYSVEQIREIENRALAAHQGDMSLMQKAGLATAELAMKIGADKHAPVLILAGPGNNGGDAYEAGYQLSKLGCKVVFVICGKIENYSRDAQAALQRARAAGLEFAELDELLNAPQQRWSLIIDGLFGIGLKRSPEAGIARLIEFVNQLSIEKSIPVLAIDVPSGLNADTGQATSQDSAVIQASHTISFIANKSGLHTGSGKDYAGQVSISTLDIAEDFFPECHSYLNQRTSLFPLLKPRKQNSHKGSFGDIVVLGGAKGMAGAAILAARAAQFAGAGRIYCSMLAGAPAYDSLHPEIMFRKVGEISLPGTTVVIGPGLGTSNLAHALLSKAILTAQALVIDADALNLIAVDSKLRVLLHNRNTPCIITPHPLEAARLLNQSAADIQNNRLLAARELARQFNAVAILKGSGSIICDPDGKLFINTTGNPALASGGTGDVLAGVAGALLAQLGNSMDAARMAAWVHGHAADELVMRGLGPIGLSASELLPEIRLHINKLAYHSKTDGRL</sequence>
<evidence type="ECO:0000256" key="18">
    <source>
        <dbReference type="HAMAP-Rule" id="MF_01966"/>
    </source>
</evidence>
<feature type="binding site" evidence="18">
    <location>
        <position position="170"/>
    </location>
    <ligand>
        <name>(6S)-NADPHX</name>
        <dbReference type="ChEBI" id="CHEBI:64076"/>
    </ligand>
</feature>
<comment type="function">
    <text evidence="14 19">Bifunctional enzyme that catalyzes the epimerization of the S- and R-forms of NAD(P)HX and the dehydration of the S-form of NAD(P)HX at the expense of ADP, which is converted to AMP. This allows the repair of both epimers of NAD(P)HX, a damaged form of NAD(P)H that is a result of enzymatic or heat-dependent hydration.</text>
</comment>
<feature type="binding site" evidence="18">
    <location>
        <position position="67"/>
    </location>
    <ligand>
        <name>K(+)</name>
        <dbReference type="ChEBI" id="CHEBI:29103"/>
    </ligand>
</feature>
<keyword evidence="11 18" id="KW-0413">Isomerase</keyword>
<evidence type="ECO:0000256" key="15">
    <source>
        <dbReference type="ARBA" id="ARBA00048238"/>
    </source>
</evidence>
<evidence type="ECO:0000256" key="14">
    <source>
        <dbReference type="ARBA" id="ARBA00025153"/>
    </source>
</evidence>
<dbReference type="NCBIfam" id="TIGR00196">
    <property type="entry name" value="yjeF_cterm"/>
    <property type="match status" value="1"/>
</dbReference>
<dbReference type="GO" id="GO:0046496">
    <property type="term" value="P:nicotinamide nucleotide metabolic process"/>
    <property type="evidence" value="ECO:0007669"/>
    <property type="project" value="UniProtKB-UniRule"/>
</dbReference>
<evidence type="ECO:0000256" key="3">
    <source>
        <dbReference type="ARBA" id="ARBA00006001"/>
    </source>
</evidence>
<evidence type="ECO:0000256" key="7">
    <source>
        <dbReference type="ARBA" id="ARBA00022840"/>
    </source>
</evidence>
<comment type="similarity">
    <text evidence="3 19">In the N-terminal section; belongs to the NnrE/AIBP family.</text>
</comment>
<dbReference type="RefSeq" id="WP_110253178.1">
    <property type="nucleotide sequence ID" value="NZ_QJKB01000001.1"/>
</dbReference>
<gene>
    <name evidence="17" type="primary">nnrD</name>
    <name evidence="18" type="synonym">nnrE</name>
    <name evidence="22" type="ORF">DFR42_101302</name>
</gene>
<dbReference type="PANTHER" id="PTHR12592">
    <property type="entry name" value="ATP-DEPENDENT (S)-NAD(P)H-HYDRATE DEHYDRATASE FAMILY MEMBER"/>
    <property type="match status" value="1"/>
</dbReference>
<comment type="catalytic activity">
    <reaction evidence="2 18 19">
        <text>(6R)-NADPHX = (6S)-NADPHX</text>
        <dbReference type="Rhea" id="RHEA:32227"/>
        <dbReference type="ChEBI" id="CHEBI:64076"/>
        <dbReference type="ChEBI" id="CHEBI:64077"/>
        <dbReference type="EC" id="5.1.99.6"/>
    </reaction>
</comment>
<comment type="similarity">
    <text evidence="4 19">In the C-terminal section; belongs to the NnrD/CARKD family.</text>
</comment>
<dbReference type="Gene3D" id="3.40.50.10260">
    <property type="entry name" value="YjeF N-terminal domain"/>
    <property type="match status" value="1"/>
</dbReference>
<organism evidence="22 23">
    <name type="scientific">Undibacterium pigrum</name>
    <dbReference type="NCBI Taxonomy" id="401470"/>
    <lineage>
        <taxon>Bacteria</taxon>
        <taxon>Pseudomonadati</taxon>
        <taxon>Pseudomonadota</taxon>
        <taxon>Betaproteobacteria</taxon>
        <taxon>Burkholderiales</taxon>
        <taxon>Oxalobacteraceae</taxon>
        <taxon>Undibacterium</taxon>
    </lineage>
</organism>
<reference evidence="22 23" key="1">
    <citation type="submission" date="2018-05" db="EMBL/GenBank/DDBJ databases">
        <title>Genomic Encyclopedia of Type Strains, Phase IV (KMG-IV): sequencing the most valuable type-strain genomes for metagenomic binning, comparative biology and taxonomic classification.</title>
        <authorList>
            <person name="Goeker M."/>
        </authorList>
    </citation>
    <scope>NUCLEOTIDE SEQUENCE [LARGE SCALE GENOMIC DNA]</scope>
    <source>
        <strain evidence="22 23">DSM 19792</strain>
    </source>
</reference>
<comment type="catalytic activity">
    <reaction evidence="16 17 19">
        <text>(6S)-NADPHX + ADP = AMP + phosphate + NADPH + H(+)</text>
        <dbReference type="Rhea" id="RHEA:32235"/>
        <dbReference type="ChEBI" id="CHEBI:15378"/>
        <dbReference type="ChEBI" id="CHEBI:43474"/>
        <dbReference type="ChEBI" id="CHEBI:57783"/>
        <dbReference type="ChEBI" id="CHEBI:64076"/>
        <dbReference type="ChEBI" id="CHEBI:456215"/>
        <dbReference type="ChEBI" id="CHEBI:456216"/>
        <dbReference type="EC" id="4.2.1.136"/>
    </reaction>
</comment>
<dbReference type="PROSITE" id="PS51385">
    <property type="entry name" value="YJEF_N"/>
    <property type="match status" value="1"/>
</dbReference>
<dbReference type="HAMAP" id="MF_01966">
    <property type="entry name" value="NADHX_epimerase"/>
    <property type="match status" value="1"/>
</dbReference>
<evidence type="ECO:0000256" key="5">
    <source>
        <dbReference type="ARBA" id="ARBA00022723"/>
    </source>
</evidence>
<keyword evidence="13" id="KW-0511">Multifunctional enzyme</keyword>
<dbReference type="EMBL" id="QJKB01000001">
    <property type="protein sequence ID" value="PXX46727.1"/>
    <property type="molecule type" value="Genomic_DNA"/>
</dbReference>
<evidence type="ECO:0000256" key="11">
    <source>
        <dbReference type="ARBA" id="ARBA00023235"/>
    </source>
</evidence>
<evidence type="ECO:0000259" key="20">
    <source>
        <dbReference type="PROSITE" id="PS51383"/>
    </source>
</evidence>
<dbReference type="NCBIfam" id="TIGR00197">
    <property type="entry name" value="yjeF_nterm"/>
    <property type="match status" value="1"/>
</dbReference>
<dbReference type="Pfam" id="PF01256">
    <property type="entry name" value="Carb_kinase"/>
    <property type="match status" value="1"/>
</dbReference>
<feature type="binding site" evidence="18">
    <location>
        <begin position="66"/>
        <end position="70"/>
    </location>
    <ligand>
        <name>(6S)-NADPHX</name>
        <dbReference type="ChEBI" id="CHEBI:64076"/>
    </ligand>
</feature>
<evidence type="ECO:0000313" key="22">
    <source>
        <dbReference type="EMBL" id="PXX46727.1"/>
    </source>
</evidence>
<evidence type="ECO:0000256" key="1">
    <source>
        <dbReference type="ARBA" id="ARBA00000013"/>
    </source>
</evidence>
<feature type="binding site" evidence="18">
    <location>
        <begin position="137"/>
        <end position="143"/>
    </location>
    <ligand>
        <name>(6S)-NADPHX</name>
        <dbReference type="ChEBI" id="CHEBI:64076"/>
    </ligand>
</feature>
<dbReference type="SUPFAM" id="SSF64153">
    <property type="entry name" value="YjeF N-terminal domain-like"/>
    <property type="match status" value="1"/>
</dbReference>
<dbReference type="GO" id="GO:0052855">
    <property type="term" value="F:ADP-dependent NAD(P)H-hydrate dehydratase activity"/>
    <property type="evidence" value="ECO:0007669"/>
    <property type="project" value="UniProtKB-UniRule"/>
</dbReference>
<dbReference type="GO" id="GO:0016301">
    <property type="term" value="F:kinase activity"/>
    <property type="evidence" value="ECO:0007669"/>
    <property type="project" value="UniProtKB-KW"/>
</dbReference>
<proteinExistence type="inferred from homology"/>
<feature type="binding site" evidence="17">
    <location>
        <begin position="417"/>
        <end position="421"/>
    </location>
    <ligand>
        <name>AMP</name>
        <dbReference type="ChEBI" id="CHEBI:456215"/>
    </ligand>
</feature>
<dbReference type="PIRSF" id="PIRSF017184">
    <property type="entry name" value="Nnr"/>
    <property type="match status" value="1"/>
</dbReference>
<keyword evidence="10 17" id="KW-0520">NAD</keyword>
<comment type="cofactor">
    <cofactor evidence="17">
        <name>Mg(2+)</name>
        <dbReference type="ChEBI" id="CHEBI:18420"/>
    </cofactor>
</comment>
<evidence type="ECO:0000256" key="13">
    <source>
        <dbReference type="ARBA" id="ARBA00023268"/>
    </source>
</evidence>
<dbReference type="EC" id="5.1.99.6" evidence="19"/>
<dbReference type="Gene3D" id="3.40.1190.20">
    <property type="match status" value="1"/>
</dbReference>
<comment type="cofactor">
    <cofactor evidence="18 19">
        <name>K(+)</name>
        <dbReference type="ChEBI" id="CHEBI:29103"/>
    </cofactor>
    <text evidence="18 19">Binds 1 potassium ion per subunit.</text>
</comment>
<keyword evidence="12 17" id="KW-0456">Lyase</keyword>
<dbReference type="Proteomes" id="UP000247792">
    <property type="component" value="Unassembled WGS sequence"/>
</dbReference>
<feature type="domain" description="YjeF N-terminal" evidence="21">
    <location>
        <begin position="18"/>
        <end position="230"/>
    </location>
</feature>
<evidence type="ECO:0000259" key="21">
    <source>
        <dbReference type="PROSITE" id="PS51385"/>
    </source>
</evidence>
<dbReference type="OrthoDB" id="9806925at2"/>
<keyword evidence="9 18" id="KW-0630">Potassium</keyword>
<keyword evidence="6 17" id="KW-0547">Nucleotide-binding</keyword>
<evidence type="ECO:0000256" key="19">
    <source>
        <dbReference type="PIRNR" id="PIRNR017184"/>
    </source>
</evidence>
<dbReference type="CDD" id="cd01171">
    <property type="entry name" value="YXKO-related"/>
    <property type="match status" value="1"/>
</dbReference>
<feature type="binding site" evidence="17">
    <location>
        <position position="447"/>
    </location>
    <ligand>
        <name>(6S)-NADPHX</name>
        <dbReference type="ChEBI" id="CHEBI:64076"/>
    </ligand>
</feature>
<accession>A0A318JDY9</accession>
<keyword evidence="23" id="KW-1185">Reference proteome</keyword>
<evidence type="ECO:0000313" key="23">
    <source>
        <dbReference type="Proteomes" id="UP000247792"/>
    </source>
</evidence>
<feature type="domain" description="YjeF C-terminal" evidence="20">
    <location>
        <begin position="238"/>
        <end position="507"/>
    </location>
</feature>